<dbReference type="GO" id="GO:0050808">
    <property type="term" value="P:synapse organization"/>
    <property type="evidence" value="ECO:0007669"/>
    <property type="project" value="TreeGrafter"/>
</dbReference>
<feature type="signal peptide" evidence="5">
    <location>
        <begin position="1"/>
        <end position="35"/>
    </location>
</feature>
<dbReference type="PROSITE" id="PS50835">
    <property type="entry name" value="IG_LIKE"/>
    <property type="match status" value="2"/>
</dbReference>
<dbReference type="SUPFAM" id="SSF51126">
    <property type="entry name" value="Pectin lyase-like"/>
    <property type="match status" value="1"/>
</dbReference>
<feature type="transmembrane region" description="Helical" evidence="4">
    <location>
        <begin position="1239"/>
        <end position="1259"/>
    </location>
</feature>
<dbReference type="SUPFAM" id="SSF48726">
    <property type="entry name" value="Immunoglobulin"/>
    <property type="match status" value="6"/>
</dbReference>
<dbReference type="InterPro" id="IPR036179">
    <property type="entry name" value="Ig-like_dom_sf"/>
</dbReference>
<dbReference type="PANTHER" id="PTHR45080:SF8">
    <property type="entry name" value="IG-LIKE DOMAIN-CONTAINING PROTEIN"/>
    <property type="match status" value="1"/>
</dbReference>
<keyword evidence="2" id="KW-1015">Disulfide bond</keyword>
<feature type="domain" description="Ig-like" evidence="6">
    <location>
        <begin position="492"/>
        <end position="578"/>
    </location>
</feature>
<feature type="region of interest" description="Disordered" evidence="3">
    <location>
        <begin position="1177"/>
        <end position="1230"/>
    </location>
</feature>
<evidence type="ECO:0000256" key="4">
    <source>
        <dbReference type="SAM" id="Phobius"/>
    </source>
</evidence>
<dbReference type="InterPro" id="IPR013098">
    <property type="entry name" value="Ig_I-set"/>
</dbReference>
<dbReference type="GO" id="GO:0005886">
    <property type="term" value="C:plasma membrane"/>
    <property type="evidence" value="ECO:0007669"/>
    <property type="project" value="TreeGrafter"/>
</dbReference>
<dbReference type="Proteomes" id="UP000664209">
    <property type="component" value="Unassembled WGS sequence"/>
</dbReference>
<evidence type="ECO:0000256" key="1">
    <source>
        <dbReference type="ARBA" id="ARBA00022729"/>
    </source>
</evidence>
<keyword evidence="4" id="KW-1133">Transmembrane helix</keyword>
<dbReference type="RefSeq" id="WP_208055728.1">
    <property type="nucleotide sequence ID" value="NZ_JAGEMK010000004.1"/>
</dbReference>
<evidence type="ECO:0000256" key="2">
    <source>
        <dbReference type="ARBA" id="ARBA00023157"/>
    </source>
</evidence>
<keyword evidence="4" id="KW-0812">Transmembrane</keyword>
<dbReference type="AlphaFoldDB" id="A0A939LPP7"/>
<reference evidence="7" key="1">
    <citation type="submission" date="2021-03" db="EMBL/GenBank/DDBJ databases">
        <title>Actinotalea soli sp. nov., isolated from soil.</title>
        <authorList>
            <person name="Ping W."/>
            <person name="Zhang J."/>
        </authorList>
    </citation>
    <scope>NUCLEOTIDE SEQUENCE</scope>
    <source>
        <strain evidence="7">BY-33</strain>
    </source>
</reference>
<dbReference type="InterPro" id="IPR011050">
    <property type="entry name" value="Pectin_lyase_fold/virulence"/>
</dbReference>
<evidence type="ECO:0000259" key="6">
    <source>
        <dbReference type="PROSITE" id="PS50835"/>
    </source>
</evidence>
<evidence type="ECO:0000256" key="3">
    <source>
        <dbReference type="SAM" id="MobiDB-lite"/>
    </source>
</evidence>
<feature type="domain" description="Ig-like" evidence="6">
    <location>
        <begin position="673"/>
        <end position="773"/>
    </location>
</feature>
<dbReference type="SMART" id="SM00409">
    <property type="entry name" value="IG"/>
    <property type="match status" value="6"/>
</dbReference>
<evidence type="ECO:0000313" key="8">
    <source>
        <dbReference type="Proteomes" id="UP000664209"/>
    </source>
</evidence>
<dbReference type="InterPro" id="IPR007110">
    <property type="entry name" value="Ig-like_dom"/>
</dbReference>
<feature type="chain" id="PRO_5038072709" description="Ig-like domain-containing protein" evidence="5">
    <location>
        <begin position="36"/>
        <end position="1267"/>
    </location>
</feature>
<evidence type="ECO:0000313" key="7">
    <source>
        <dbReference type="EMBL" id="MBO1752041.1"/>
    </source>
</evidence>
<sequence>MPPVTSPSPRVLAGVAAVALAAALAVVVPVAEASAATTVTVTDAGDRALLTGCDDGTSGTTLREALCEVAAASGGGEVVVPAGTTVTLTAGPLSVAPTGASVITVAGSGGRFTVDGAGGRILDVDPELVGGVDVTLARVELVGGHGDETVEDPYAGGGAVLAGTGDPAQPDTLRLEDCAVRDNRNVTGTGDAGAPGGAIQMNGGLLEITDCTFTGNTADGAPGGAVAMLASSASDRLTITGTSFSGNAVTNVGDAAGVLGGGAVFTEAPATITASTFSGSSVTAAATASGPRGGAVYATGPTTVEASSVESSTVSGGLDGPGSGGALALPAGSTVTASRLVGSTETIGGTTRNVAVTGPVAAGGNWWGCADGPAAGCQTLAGGATAASFVGLFTQAAPTQPNENDDVAVTATVRSSQGGAADPRLLALLAGRPVGWSTAPADAATGGTGGATLLADGTATHTYTTGAALEALVQTTLDGATRTTTVQRAVPPAITAGPADASAVEGATASFTATVTGNPAPTLQWQTAPAGTSSWADVAGATTGTLTVDAGRDLQGDRYRLVATSSAGTVTSAAATLTVTWGPEISAAPQDVVVVAGQDATFEVAAAGVPAPTVRWQVRSSGEAPWVDVPGATGATYVRTTSAADDDLQVRAVLTGTTGAVPSTVATLTVQTPLAVASSPSAATVVDGEVATFTATVEGSPAPSGVTWERRLVGASSWVAAPGGTASTDGDLTTATLEITAARALDGAEYRARAATTLVDGPHEVVTGAAALTVHWAPSFTTQPTSTAVEVGQTATFTVAVDARPTATVLWEQLDADGVWQPAGTGTTLSITPADVTSDGAQVRARATNSAGTTVSVAAVLSVGEAPAFATQPQDLTADVGTTATFTAAASGTPDPTLRWQTRPLGGAWTDVDGAAGGTLELTATQDLDVRALATNTVEADVPSGTARLTVLTPPTVSAPADVAVAPGEQARFTVVTGGTPTPTVTWETSADGTSWEPVAGVTGPQLDLMATLASDGLQVRARATSTLVAGSTTATSATAVLTVAEVPELISGPDGVTVGADGVATVTAGRAFELRYTVEGLLTSAEWSSSRDGGATWGPLPSGAVTDQVSASPSFGRDLAESAGVVTAAAADLTTRTFTLRYTPTSADDGLQLRLRVTSAVGTTELEPVTLNVLAAPVDPEGDGPGGGSGGGSSGPGPGGAGSGDGGSGSGPGTGGSGAAGGPGSSGGGQLGATGAEAITMSLLSVVLLLSGAAVLMVRRRWGARA</sequence>
<dbReference type="InterPro" id="IPR050958">
    <property type="entry name" value="Cell_Adh-Cytoskel_Orgn"/>
</dbReference>
<keyword evidence="8" id="KW-1185">Reference proteome</keyword>
<comment type="caution">
    <text evidence="7">The sequence shown here is derived from an EMBL/GenBank/DDBJ whole genome shotgun (WGS) entry which is preliminary data.</text>
</comment>
<accession>A0A939LPP7</accession>
<dbReference type="Gene3D" id="2.60.40.10">
    <property type="entry name" value="Immunoglobulins"/>
    <property type="match status" value="5"/>
</dbReference>
<proteinExistence type="predicted"/>
<dbReference type="Pfam" id="PF07679">
    <property type="entry name" value="I-set"/>
    <property type="match status" value="2"/>
</dbReference>
<evidence type="ECO:0000256" key="5">
    <source>
        <dbReference type="SAM" id="SignalP"/>
    </source>
</evidence>
<dbReference type="GO" id="GO:0005975">
    <property type="term" value="P:carbohydrate metabolic process"/>
    <property type="evidence" value="ECO:0007669"/>
    <property type="project" value="UniProtKB-ARBA"/>
</dbReference>
<dbReference type="GO" id="GO:0007156">
    <property type="term" value="P:homophilic cell adhesion via plasma membrane adhesion molecules"/>
    <property type="evidence" value="ECO:0007669"/>
    <property type="project" value="TreeGrafter"/>
</dbReference>
<keyword evidence="4" id="KW-0472">Membrane</keyword>
<keyword evidence="1 5" id="KW-0732">Signal</keyword>
<dbReference type="InterPro" id="IPR013783">
    <property type="entry name" value="Ig-like_fold"/>
</dbReference>
<protein>
    <recommendedName>
        <fullName evidence="6">Ig-like domain-containing protein</fullName>
    </recommendedName>
</protein>
<dbReference type="PANTHER" id="PTHR45080">
    <property type="entry name" value="CONTACTIN 5"/>
    <property type="match status" value="1"/>
</dbReference>
<dbReference type="InterPro" id="IPR003599">
    <property type="entry name" value="Ig_sub"/>
</dbReference>
<dbReference type="EMBL" id="JAGEMK010000004">
    <property type="protein sequence ID" value="MBO1752041.1"/>
    <property type="molecule type" value="Genomic_DNA"/>
</dbReference>
<organism evidence="7 8">
    <name type="scientific">Actinotalea soli</name>
    <dbReference type="NCBI Taxonomy" id="2819234"/>
    <lineage>
        <taxon>Bacteria</taxon>
        <taxon>Bacillati</taxon>
        <taxon>Actinomycetota</taxon>
        <taxon>Actinomycetes</taxon>
        <taxon>Micrococcales</taxon>
        <taxon>Cellulomonadaceae</taxon>
        <taxon>Actinotalea</taxon>
    </lineage>
</organism>
<feature type="compositionally biased region" description="Gly residues" evidence="3">
    <location>
        <begin position="1184"/>
        <end position="1230"/>
    </location>
</feature>
<name>A0A939LPP7_9CELL</name>
<gene>
    <name evidence="7" type="ORF">J4G33_09525</name>
</gene>